<dbReference type="RefSeq" id="WP_046827116.1">
    <property type="nucleotide sequence ID" value="NZ_LBIA02000001.1"/>
</dbReference>
<dbReference type="PANTHER" id="PTHR45947">
    <property type="entry name" value="SULFOQUINOVOSYL TRANSFERASE SQD2"/>
    <property type="match status" value="1"/>
</dbReference>
<dbReference type="Gene3D" id="3.40.50.2000">
    <property type="entry name" value="Glycogen Phosphorylase B"/>
    <property type="match status" value="2"/>
</dbReference>
<dbReference type="Proteomes" id="UP000034832">
    <property type="component" value="Unassembled WGS sequence"/>
</dbReference>
<keyword evidence="1" id="KW-1133">Transmembrane helix</keyword>
<dbReference type="EMBL" id="LBIA02000001">
    <property type="protein sequence ID" value="TKT72403.1"/>
    <property type="molecule type" value="Genomic_DNA"/>
</dbReference>
<dbReference type="CDD" id="cd03801">
    <property type="entry name" value="GT4_PimA-like"/>
    <property type="match status" value="1"/>
</dbReference>
<reference evidence="2" key="1">
    <citation type="submission" date="2019-04" db="EMBL/GenBank/DDBJ databases">
        <title>Whole genome sequencing of cave bacteria.</title>
        <authorList>
            <person name="Gan H.M."/>
            <person name="Barton H."/>
            <person name="Savka M.A."/>
        </authorList>
    </citation>
    <scope>NUCLEOTIDE SEQUENCE [LARGE SCALE GENOMIC DNA]</scope>
    <source>
        <strain evidence="2">LC387</strain>
    </source>
</reference>
<protein>
    <submittedName>
        <fullName evidence="2">Glycosyltransferase family 4 protein</fullName>
    </submittedName>
</protein>
<name>A0A4V6Y1E6_9BRAD</name>
<sequence>MFNLAVDAEHVTLGFGLKWIEALSRRFTHIDIVTMTAGKFSLPKNVTVWSVGREKGYPEWLRALRFYWIAVRILMRRRIDVVFTHMIPVFAILFWPVAKLTGLKNLLWYAHGTVTPTLKVAHRLVDRVVSSTPEGFRIVSDKVTFIGQGIDSSLYLPRRRTPSTILRIVTVGRISSSKGLHILVEALQGLNSAMPWQLTIVGDATNDDERRYAAELRQQVNLGCSENIVFAGRLEPGRIAEELAAADVFVNLSATGSLDKAIVEAMASGCPVLSSNDAFCAIAREAGFSDCIVQRDGGSLTVGLEHFSKLDQGARWTIAERQSEIALREHSLEGLMDRLYANLQKCAPKGDRAS</sequence>
<dbReference type="STRING" id="211460.YH63_05280"/>
<dbReference type="SUPFAM" id="SSF53756">
    <property type="entry name" value="UDP-Glycosyltransferase/glycogen phosphorylase"/>
    <property type="match status" value="1"/>
</dbReference>
<dbReference type="InterPro" id="IPR050194">
    <property type="entry name" value="Glycosyltransferase_grp1"/>
</dbReference>
<dbReference type="PANTHER" id="PTHR45947:SF3">
    <property type="entry name" value="SULFOQUINOVOSYL TRANSFERASE SQD2"/>
    <property type="match status" value="1"/>
</dbReference>
<dbReference type="GO" id="GO:0016757">
    <property type="term" value="F:glycosyltransferase activity"/>
    <property type="evidence" value="ECO:0007669"/>
    <property type="project" value="TreeGrafter"/>
</dbReference>
<keyword evidence="1" id="KW-0472">Membrane</keyword>
<comment type="caution">
    <text evidence="2">The sequence shown here is derived from an EMBL/GenBank/DDBJ whole genome shotgun (WGS) entry which is preliminary data.</text>
</comment>
<dbReference type="Pfam" id="PF13692">
    <property type="entry name" value="Glyco_trans_1_4"/>
    <property type="match status" value="1"/>
</dbReference>
<keyword evidence="1" id="KW-0812">Transmembrane</keyword>
<evidence type="ECO:0000313" key="2">
    <source>
        <dbReference type="EMBL" id="TKT72403.1"/>
    </source>
</evidence>
<dbReference type="AlphaFoldDB" id="A0A4V6Y1E6"/>
<proteinExistence type="predicted"/>
<feature type="transmembrane region" description="Helical" evidence="1">
    <location>
        <begin position="81"/>
        <end position="98"/>
    </location>
</feature>
<evidence type="ECO:0000313" key="3">
    <source>
        <dbReference type="Proteomes" id="UP000034832"/>
    </source>
</evidence>
<gene>
    <name evidence="2" type="ORF">YH63_013735</name>
</gene>
<dbReference type="OrthoDB" id="5443996at2"/>
<organism evidence="2 3">
    <name type="scientific">Afipia massiliensis</name>
    <dbReference type="NCBI Taxonomy" id="211460"/>
    <lineage>
        <taxon>Bacteria</taxon>
        <taxon>Pseudomonadati</taxon>
        <taxon>Pseudomonadota</taxon>
        <taxon>Alphaproteobacteria</taxon>
        <taxon>Hyphomicrobiales</taxon>
        <taxon>Nitrobacteraceae</taxon>
        <taxon>Afipia</taxon>
    </lineage>
</organism>
<accession>A0A4V6Y1E6</accession>
<evidence type="ECO:0000256" key="1">
    <source>
        <dbReference type="SAM" id="Phobius"/>
    </source>
</evidence>
<keyword evidence="3" id="KW-1185">Reference proteome</keyword>